<evidence type="ECO:0000313" key="2">
    <source>
        <dbReference type="Proteomes" id="UP001500994"/>
    </source>
</evidence>
<organism evidence="1 2">
    <name type="scientific">Streptomyces lunalinharesii</name>
    <dbReference type="NCBI Taxonomy" id="333384"/>
    <lineage>
        <taxon>Bacteria</taxon>
        <taxon>Bacillati</taxon>
        <taxon>Actinomycetota</taxon>
        <taxon>Actinomycetes</taxon>
        <taxon>Kitasatosporales</taxon>
        <taxon>Streptomycetaceae</taxon>
        <taxon>Streptomyces</taxon>
    </lineage>
</organism>
<dbReference type="Proteomes" id="UP001500994">
    <property type="component" value="Unassembled WGS sequence"/>
</dbReference>
<protein>
    <submittedName>
        <fullName evidence="1">Uncharacterized protein</fullName>
    </submittedName>
</protein>
<name>A0ABP6FFV4_9ACTN</name>
<proteinExistence type="predicted"/>
<dbReference type="EMBL" id="BAAARK010000053">
    <property type="protein sequence ID" value="GAA2690839.1"/>
    <property type="molecule type" value="Genomic_DNA"/>
</dbReference>
<comment type="caution">
    <text evidence="1">The sequence shown here is derived from an EMBL/GenBank/DDBJ whole genome shotgun (WGS) entry which is preliminary data.</text>
</comment>
<gene>
    <name evidence="1" type="ORF">GCM10009864_76310</name>
</gene>
<accession>A0ABP6FFV4</accession>
<sequence>MNDEDPGVRKAAGRRPVLGVLASTRFLPDTRPPAPMHVRPILELTQGCIAAEAEYASDPTRPGAVIHMSGSGIEQAGQNPPEAVHADRAPYAGIPFRTAHGTPAGEHQR</sequence>
<evidence type="ECO:0000313" key="1">
    <source>
        <dbReference type="EMBL" id="GAA2690839.1"/>
    </source>
</evidence>
<keyword evidence="2" id="KW-1185">Reference proteome</keyword>
<reference evidence="2" key="1">
    <citation type="journal article" date="2019" name="Int. J. Syst. Evol. Microbiol.">
        <title>The Global Catalogue of Microorganisms (GCM) 10K type strain sequencing project: providing services to taxonomists for standard genome sequencing and annotation.</title>
        <authorList>
            <consortium name="The Broad Institute Genomics Platform"/>
            <consortium name="The Broad Institute Genome Sequencing Center for Infectious Disease"/>
            <person name="Wu L."/>
            <person name="Ma J."/>
        </authorList>
    </citation>
    <scope>NUCLEOTIDE SEQUENCE [LARGE SCALE GENOMIC DNA]</scope>
    <source>
        <strain evidence="2">JCM 16374</strain>
    </source>
</reference>